<evidence type="ECO:0000313" key="2">
    <source>
        <dbReference type="EMBL" id="EHC96901.1"/>
    </source>
</evidence>
<keyword evidence="1" id="KW-0472">Membrane</keyword>
<organism evidence="2 3">
    <name type="scientific">Salmonella enterica subsp. enterica serovar Uganda str. R8-3404</name>
    <dbReference type="NCBI Taxonomy" id="913083"/>
    <lineage>
        <taxon>Bacteria</taxon>
        <taxon>Pseudomonadati</taxon>
        <taxon>Pseudomonadota</taxon>
        <taxon>Gammaproteobacteria</taxon>
        <taxon>Enterobacterales</taxon>
        <taxon>Enterobacteriaceae</taxon>
        <taxon>Salmonella</taxon>
    </lineage>
</organism>
<dbReference type="GO" id="GO:0003677">
    <property type="term" value="F:DNA binding"/>
    <property type="evidence" value="ECO:0007669"/>
    <property type="project" value="InterPro"/>
</dbReference>
<dbReference type="Gene3D" id="1.10.10.10">
    <property type="entry name" value="Winged helix-like DNA-binding domain superfamily/Winged helix DNA-binding domain"/>
    <property type="match status" value="1"/>
</dbReference>
<dbReference type="AlphaFoldDB" id="A0A6C8H9H7"/>
<name>A0A6C8H9H7_SALET</name>
<proteinExistence type="predicted"/>
<comment type="caution">
    <text evidence="2">The sequence shown here is derived from an EMBL/GenBank/DDBJ whole genome shotgun (WGS) entry which is preliminary data.</text>
</comment>
<gene>
    <name evidence="2" type="ORF">LTSEUGA_0057</name>
</gene>
<dbReference type="InterPro" id="IPR036388">
    <property type="entry name" value="WH-like_DNA-bd_sf"/>
</dbReference>
<keyword evidence="1" id="KW-1133">Transmembrane helix</keyword>
<accession>A0A6C8H9H7</accession>
<reference evidence="2 3" key="1">
    <citation type="journal article" date="2011" name="BMC Genomics">
        <title>Genome sequencing reveals diversification of virulence factor content and possible host adaptation in distinct subpopulations of Salmonella enterica.</title>
        <authorList>
            <person name="den Bakker H.C."/>
            <person name="Moreno Switt A.I."/>
            <person name="Govoni G."/>
            <person name="Cummings C.A."/>
            <person name="Ranieri M.L."/>
            <person name="Degoricija L."/>
            <person name="Hoelzer K."/>
            <person name="Rodriguez-Rivera L.D."/>
            <person name="Brown S."/>
            <person name="Bolchacova E."/>
            <person name="Furtado M.R."/>
            <person name="Wiedmann M."/>
        </authorList>
    </citation>
    <scope>NUCLEOTIDE SEQUENCE [LARGE SCALE GENOMIC DNA]</scope>
    <source>
        <strain evidence="2 3">R8-3404</strain>
    </source>
</reference>
<sequence>MTIYLINSTHTYNDKTNELKNIKTGKMIKIAAMRIKCLEYMLNHAQQEIIYKKQLTNELWGERSQFISDANLTQILYLLRRDLKGFGLSQFFSTVPRTGIKVDANIIISNENKSCLPSSLKKEESCLPSSLKKKKEEYKYMALFFALLTMVIMVIYLIR</sequence>
<evidence type="ECO:0000256" key="1">
    <source>
        <dbReference type="SAM" id="Phobius"/>
    </source>
</evidence>
<dbReference type="Proteomes" id="UP000003915">
    <property type="component" value="Unassembled WGS sequence"/>
</dbReference>
<keyword evidence="1" id="KW-0812">Transmembrane</keyword>
<dbReference type="GO" id="GO:0006355">
    <property type="term" value="P:regulation of DNA-templated transcription"/>
    <property type="evidence" value="ECO:0007669"/>
    <property type="project" value="InterPro"/>
</dbReference>
<dbReference type="EMBL" id="AFCV01000020">
    <property type="protein sequence ID" value="EHC96901.1"/>
    <property type="molecule type" value="Genomic_DNA"/>
</dbReference>
<feature type="transmembrane region" description="Helical" evidence="1">
    <location>
        <begin position="140"/>
        <end position="158"/>
    </location>
</feature>
<protein>
    <submittedName>
        <fullName evidence="2">Transcription regulator</fullName>
    </submittedName>
</protein>
<evidence type="ECO:0000313" key="3">
    <source>
        <dbReference type="Proteomes" id="UP000003915"/>
    </source>
</evidence>
<dbReference type="SUPFAM" id="SSF46894">
    <property type="entry name" value="C-terminal effector domain of the bipartite response regulators"/>
    <property type="match status" value="1"/>
</dbReference>
<dbReference type="InterPro" id="IPR016032">
    <property type="entry name" value="Sig_transdc_resp-reg_C-effctor"/>
</dbReference>